<evidence type="ECO:0000256" key="1">
    <source>
        <dbReference type="SAM" id="SignalP"/>
    </source>
</evidence>
<dbReference type="Proteomes" id="UP000280036">
    <property type="component" value="Unassembled WGS sequence"/>
</dbReference>
<dbReference type="EMBL" id="CP101806">
    <property type="protein sequence ID" value="UUD35335.1"/>
    <property type="molecule type" value="Genomic_DNA"/>
</dbReference>
<name>A0A3P8MEK4_9BACT</name>
<dbReference type="RefSeq" id="WP_126118140.1">
    <property type="nucleotide sequence ID" value="NZ_CP101806.1"/>
</dbReference>
<feature type="signal peptide" evidence="1">
    <location>
        <begin position="1"/>
        <end position="24"/>
    </location>
</feature>
<evidence type="ECO:0000313" key="4">
    <source>
        <dbReference type="Proteomes" id="UP000280036"/>
    </source>
</evidence>
<dbReference type="Proteomes" id="UP001058569">
    <property type="component" value="Chromosome"/>
</dbReference>
<reference evidence="2" key="2">
    <citation type="submission" date="2022-07" db="EMBL/GenBank/DDBJ databases">
        <title>Complete genome of Mycoplasma caviae type strain G122.</title>
        <authorList>
            <person name="Spergser J."/>
        </authorList>
    </citation>
    <scope>NUCLEOTIDE SEQUENCE</scope>
    <source>
        <strain evidence="2">G122</strain>
    </source>
</reference>
<accession>A0A3P8MEK4</accession>
<keyword evidence="1" id="KW-0732">Signal</keyword>
<sequence length="288" mass="32821">MKNKKISLLFSPVALSLASMPVLSASCTKVKNIGVEEINKKELNELAKKVEFSLKELTKEQIIKQGKEALEIKNIDPLIEVVVESVSLVGEGKISISYHVKQKTKPENKSGTITVEKDYHEPLKIEELNKFRDAISIKAKGNLYAYEIVEKKEAGLEKVQHDPKVGFKIISIEETSGHESVKVTYLVFDSNFETNISETKETTINAKKFPDIEAELKKITVNFAKGKIPKDNISKENFVFSKYDKKIFEITDFKGQKNGWQYTFYISIKNKFTNKVSTQRQFILVKFN</sequence>
<protein>
    <recommendedName>
        <fullName evidence="6">Lipoprotein-associated type-17 domain-containing protein</fullName>
    </recommendedName>
</protein>
<gene>
    <name evidence="3" type="ORF">NCTC10126_00374</name>
    <name evidence="2" type="ORF">NPA07_00450</name>
</gene>
<evidence type="ECO:0000313" key="2">
    <source>
        <dbReference type="EMBL" id="UUD35335.1"/>
    </source>
</evidence>
<feature type="chain" id="PRO_5018018474" description="Lipoprotein-associated type-17 domain-containing protein" evidence="1">
    <location>
        <begin position="25"/>
        <end position="288"/>
    </location>
</feature>
<reference evidence="3 4" key="1">
    <citation type="submission" date="2018-12" db="EMBL/GenBank/DDBJ databases">
        <authorList>
            <consortium name="Pathogen Informatics"/>
        </authorList>
    </citation>
    <scope>NUCLEOTIDE SEQUENCE [LARGE SCALE GENOMIC DNA]</scope>
    <source>
        <strain evidence="3 4">NCTC10126</strain>
    </source>
</reference>
<dbReference type="EMBL" id="UZVY01000001">
    <property type="protein sequence ID" value="VDR41886.1"/>
    <property type="molecule type" value="Genomic_DNA"/>
</dbReference>
<dbReference type="PROSITE" id="PS51257">
    <property type="entry name" value="PROKAR_LIPOPROTEIN"/>
    <property type="match status" value="1"/>
</dbReference>
<evidence type="ECO:0000313" key="5">
    <source>
        <dbReference type="Proteomes" id="UP001058569"/>
    </source>
</evidence>
<evidence type="ECO:0000313" key="3">
    <source>
        <dbReference type="EMBL" id="VDR41886.1"/>
    </source>
</evidence>
<keyword evidence="5" id="KW-1185">Reference proteome</keyword>
<dbReference type="AlphaFoldDB" id="A0A3P8MEK4"/>
<organism evidence="3 4">
    <name type="scientific">Mycoplasmopsis caviae</name>
    <dbReference type="NCBI Taxonomy" id="55603"/>
    <lineage>
        <taxon>Bacteria</taxon>
        <taxon>Bacillati</taxon>
        <taxon>Mycoplasmatota</taxon>
        <taxon>Mycoplasmoidales</taxon>
        <taxon>Metamycoplasmataceae</taxon>
        <taxon>Mycoplasmopsis</taxon>
    </lineage>
</organism>
<evidence type="ECO:0008006" key="6">
    <source>
        <dbReference type="Google" id="ProtNLM"/>
    </source>
</evidence>
<proteinExistence type="predicted"/>